<feature type="transmembrane region" description="Helical" evidence="1">
    <location>
        <begin position="104"/>
        <end position="123"/>
    </location>
</feature>
<name>A0A364JSZ1_9HYPH</name>
<accession>A0A364JSZ1</accession>
<dbReference type="NCBIfam" id="NF004633">
    <property type="entry name" value="PRK05978.1"/>
    <property type="match status" value="1"/>
</dbReference>
<keyword evidence="3" id="KW-1185">Reference proteome</keyword>
<keyword evidence="1" id="KW-0472">Membrane</keyword>
<dbReference type="RefSeq" id="WP_111576002.1">
    <property type="nucleotide sequence ID" value="NZ_JBHEEY010000014.1"/>
</dbReference>
<evidence type="ECO:0000313" key="2">
    <source>
        <dbReference type="EMBL" id="RAK26567.1"/>
    </source>
</evidence>
<dbReference type="OrthoDB" id="9799456at2"/>
<reference evidence="2 3" key="1">
    <citation type="submission" date="2018-06" db="EMBL/GenBank/DDBJ databases">
        <title>Genomic Encyclopedia of Type Strains, Phase IV (KMG-IV): sequencing the most valuable type-strain genomes for metagenomic binning, comparative biology and taxonomic classification.</title>
        <authorList>
            <person name="Goeker M."/>
        </authorList>
    </citation>
    <scope>NUCLEOTIDE SEQUENCE [LARGE SCALE GENOMIC DNA]</scope>
    <source>
        <strain evidence="2 3">DSM 26720</strain>
    </source>
</reference>
<dbReference type="InterPro" id="IPR009325">
    <property type="entry name" value="DUF983"/>
</dbReference>
<sequence>MSMLEARTAESQVQVFGGEANKTEQPSRQLGLAMRRGFRCRCPNCGEGKLFRSFVKPVDHCSVCNESYTAQRADDLPAYLTIVIIGHFVIAGCMVLEGAVDIPLWLHMLIWVPITVLLSLLLLQPIKGATIGLQWALFMHGFGGHRDGDYGDVT</sequence>
<comment type="caution">
    <text evidence="2">The sequence shown here is derived from an EMBL/GenBank/DDBJ whole genome shotgun (WGS) entry which is preliminary data.</text>
</comment>
<evidence type="ECO:0000256" key="1">
    <source>
        <dbReference type="SAM" id="Phobius"/>
    </source>
</evidence>
<proteinExistence type="predicted"/>
<organism evidence="2 3">
    <name type="scientific">Falsochrobactrum ovis</name>
    <dbReference type="NCBI Taxonomy" id="1293442"/>
    <lineage>
        <taxon>Bacteria</taxon>
        <taxon>Pseudomonadati</taxon>
        <taxon>Pseudomonadota</taxon>
        <taxon>Alphaproteobacteria</taxon>
        <taxon>Hyphomicrobiales</taxon>
        <taxon>Brucellaceae</taxon>
        <taxon>Falsochrobactrum</taxon>
    </lineage>
</organism>
<dbReference type="AlphaFoldDB" id="A0A364JSZ1"/>
<feature type="transmembrane region" description="Helical" evidence="1">
    <location>
        <begin position="76"/>
        <end position="98"/>
    </location>
</feature>
<dbReference type="Proteomes" id="UP000249453">
    <property type="component" value="Unassembled WGS sequence"/>
</dbReference>
<dbReference type="EMBL" id="QLMK01000013">
    <property type="protein sequence ID" value="RAK26567.1"/>
    <property type="molecule type" value="Genomic_DNA"/>
</dbReference>
<keyword evidence="1" id="KW-1133">Transmembrane helix</keyword>
<protein>
    <submittedName>
        <fullName evidence="2">Uncharacterized protein (DUF983 family)</fullName>
    </submittedName>
</protein>
<gene>
    <name evidence="2" type="ORF">C7374_11316</name>
</gene>
<dbReference type="Pfam" id="PF06170">
    <property type="entry name" value="DUF983"/>
    <property type="match status" value="1"/>
</dbReference>
<keyword evidence="1" id="KW-0812">Transmembrane</keyword>
<evidence type="ECO:0000313" key="3">
    <source>
        <dbReference type="Proteomes" id="UP000249453"/>
    </source>
</evidence>